<dbReference type="Pfam" id="PF12796">
    <property type="entry name" value="Ank_2"/>
    <property type="match status" value="4"/>
</dbReference>
<feature type="repeat" description="ANK" evidence="3">
    <location>
        <begin position="1615"/>
        <end position="1636"/>
    </location>
</feature>
<evidence type="ECO:0000256" key="4">
    <source>
        <dbReference type="SAM" id="MobiDB-lite"/>
    </source>
</evidence>
<dbReference type="PANTHER" id="PTHR24198">
    <property type="entry name" value="ANKYRIN REPEAT AND PROTEIN KINASE DOMAIN-CONTAINING PROTEIN"/>
    <property type="match status" value="1"/>
</dbReference>
<dbReference type="Gene3D" id="1.25.40.20">
    <property type="entry name" value="Ankyrin repeat-containing domain"/>
    <property type="match status" value="6"/>
</dbReference>
<keyword evidence="2 3" id="KW-0040">ANK repeat</keyword>
<dbReference type="Gene3D" id="3.40.50.300">
    <property type="entry name" value="P-loop containing nucleotide triphosphate hydrolases"/>
    <property type="match status" value="1"/>
</dbReference>
<evidence type="ECO:0000259" key="6">
    <source>
        <dbReference type="Pfam" id="PF24883"/>
    </source>
</evidence>
<evidence type="ECO:0000256" key="2">
    <source>
        <dbReference type="ARBA" id="ARBA00023043"/>
    </source>
</evidence>
<evidence type="ECO:0000256" key="3">
    <source>
        <dbReference type="PROSITE-ProRule" id="PRU00023"/>
    </source>
</evidence>
<dbReference type="OrthoDB" id="341259at2759"/>
<dbReference type="PROSITE" id="PS50297">
    <property type="entry name" value="ANK_REP_REGION"/>
    <property type="match status" value="6"/>
</dbReference>
<dbReference type="EMBL" id="KN847477">
    <property type="protein sequence ID" value="KIX06079.1"/>
    <property type="molecule type" value="Genomic_DNA"/>
</dbReference>
<feature type="region of interest" description="Disordered" evidence="4">
    <location>
        <begin position="1"/>
        <end position="71"/>
    </location>
</feature>
<dbReference type="PROSITE" id="PS50088">
    <property type="entry name" value="ANK_REPEAT"/>
    <property type="match status" value="10"/>
</dbReference>
<dbReference type="Pfam" id="PF00023">
    <property type="entry name" value="Ank"/>
    <property type="match status" value="2"/>
</dbReference>
<evidence type="ECO:0000259" key="5">
    <source>
        <dbReference type="Pfam" id="PF17100"/>
    </source>
</evidence>
<dbReference type="STRING" id="1442369.A0A0D2IK63"/>
<dbReference type="InterPro" id="IPR036770">
    <property type="entry name" value="Ankyrin_rpt-contain_sf"/>
</dbReference>
<dbReference type="SUPFAM" id="SSF48403">
    <property type="entry name" value="Ankyrin repeat"/>
    <property type="match status" value="3"/>
</dbReference>
<dbReference type="Proteomes" id="UP000053617">
    <property type="component" value="Unassembled WGS sequence"/>
</dbReference>
<dbReference type="InterPro" id="IPR031359">
    <property type="entry name" value="NACHT_N"/>
</dbReference>
<feature type="repeat" description="ANK" evidence="3">
    <location>
        <begin position="1398"/>
        <end position="1433"/>
    </location>
</feature>
<evidence type="ECO:0008006" key="9">
    <source>
        <dbReference type="Google" id="ProtNLM"/>
    </source>
</evidence>
<reference evidence="7 8" key="1">
    <citation type="submission" date="2015-01" db="EMBL/GenBank/DDBJ databases">
        <title>The Genome Sequence of Rhinocladiella mackenzie CBS 650.93.</title>
        <authorList>
            <consortium name="The Broad Institute Genomics Platform"/>
            <person name="Cuomo C."/>
            <person name="de Hoog S."/>
            <person name="Gorbushina A."/>
            <person name="Stielow B."/>
            <person name="Teixiera M."/>
            <person name="Abouelleil A."/>
            <person name="Chapman S.B."/>
            <person name="Priest M."/>
            <person name="Young S.K."/>
            <person name="Wortman J."/>
            <person name="Nusbaum C."/>
            <person name="Birren B."/>
        </authorList>
    </citation>
    <scope>NUCLEOTIDE SEQUENCE [LARGE SCALE GENOMIC DNA]</scope>
    <source>
        <strain evidence="7 8">CBS 650.93</strain>
    </source>
</reference>
<feature type="repeat" description="ANK" evidence="3">
    <location>
        <begin position="1548"/>
        <end position="1580"/>
    </location>
</feature>
<evidence type="ECO:0000256" key="1">
    <source>
        <dbReference type="ARBA" id="ARBA00022737"/>
    </source>
</evidence>
<feature type="domain" description="Nephrocystin 3-like N-terminal" evidence="6">
    <location>
        <begin position="381"/>
        <end position="526"/>
    </location>
</feature>
<dbReference type="InterPro" id="IPR056884">
    <property type="entry name" value="NPHP3-like_N"/>
</dbReference>
<dbReference type="VEuPathDB" id="FungiDB:Z518_04053"/>
<gene>
    <name evidence="7" type="ORF">Z518_04053</name>
</gene>
<evidence type="ECO:0000313" key="7">
    <source>
        <dbReference type="EMBL" id="KIX06079.1"/>
    </source>
</evidence>
<dbReference type="PRINTS" id="PR01415">
    <property type="entry name" value="ANKYRIN"/>
</dbReference>
<dbReference type="InterPro" id="IPR027417">
    <property type="entry name" value="P-loop_NTPase"/>
</dbReference>
<keyword evidence="1" id="KW-0677">Repeat</keyword>
<proteinExistence type="predicted"/>
<keyword evidence="8" id="KW-1185">Reference proteome</keyword>
<feature type="domain" description="NWD NACHT-NTPase N-terminal" evidence="5">
    <location>
        <begin position="80"/>
        <end position="293"/>
    </location>
</feature>
<protein>
    <recommendedName>
        <fullName evidence="9">NWD NACHT-NTPase N-terminal domain-containing protein</fullName>
    </recommendedName>
</protein>
<dbReference type="Pfam" id="PF13857">
    <property type="entry name" value="Ank_5"/>
    <property type="match status" value="1"/>
</dbReference>
<dbReference type="InterPro" id="IPR002110">
    <property type="entry name" value="Ankyrin_rpt"/>
</dbReference>
<dbReference type="Pfam" id="PF17100">
    <property type="entry name" value="NACHT_N"/>
    <property type="match status" value="1"/>
</dbReference>
<name>A0A0D2IK63_9EURO</name>
<feature type="repeat" description="ANK" evidence="3">
    <location>
        <begin position="1467"/>
        <end position="1501"/>
    </location>
</feature>
<accession>A0A0D2IK63</accession>
<evidence type="ECO:0000313" key="8">
    <source>
        <dbReference type="Proteomes" id="UP000053617"/>
    </source>
</evidence>
<dbReference type="Pfam" id="PF24883">
    <property type="entry name" value="NPHP3_N"/>
    <property type="match status" value="1"/>
</dbReference>
<dbReference type="RefSeq" id="XP_013273215.1">
    <property type="nucleotide sequence ID" value="XM_013417761.1"/>
</dbReference>
<sequence length="1777" mass="199023">MSNGDESVRKPSPQPHQRSRPPAKRASPANIHRSRSQNLKAPSESTDKRRSKSHDPVYKTPKARTPVDAVVDEEEFTPYEQLWNDSKSEFKEKNPDLFHAFQRVEQKVVHVDTKGEVGESPGSATKEFHETVGKTKFLLDQRRWKYQKSGQKGEVRNLVTRFLVILGNLSGLGGVVANVNPVIGVPVWAGVCYCLQACLRMTQSDESALNGVREVTDIIDLYEVLRPTFYSSKPSAANKRLYDKTRKLFVNILVFQAFAVKFLSKNTGTRAARAFISWDDWKPMLEDIQREAKNCERLQEAHAQAGQKEIKEILKETRLHTKYLVELQKTNDEFDRQETIISWLSDQPVEAHLGHVLNKSEQSAFIDRKSVPKDYKAPDDWLWSDLERWWKDRKRGPGKTTLISQATQHLRRNLETDTKSQLAYFLIADEPGRRECTSVIRSLLAQLARTPEGKIASSISELYDPRGAAAKLGSNRSLQELKSLCTNYRTTLVVDGLDQCEDWNELLKALKDLTCGKTSTKLLVTSNERLWEVRGKRTFKECLEMQVNKDRNLQAIKHFCYCQIAKNSESLNNGECKDLEIKLVDRLVFNSDGIFKWVELYINQKFGNNRMYSNRDAVKDLIIELEKSPHIPDLDPIYKSILEGNPDDKLLRQVKQCAFRWTLSWAAPMTIVQLAEAVHVETHAAISRSESLIREHCADLLELKSDGTPVTIAGTTVRHFLTHYSVKEKTTIYPYSDVNCHAQILITSLRRLEYLCSIPMSGRDFQDVDWTFDLYAATFWPFHLAKVAARRSNISDFPSVIEKFFGPNITGYGSGFRLWTEKWLKVTGTKEFAAKNCLQSQFPDAFRLVTSILASPPNPFFAACALGLPPLLKALPLPEADMSQLRNINDELGAFLAVESESTECLEVLLAKKVELKKMRQSGNTILHWAAIKSWSKTLKWLLDRDIAQDASIIDDNAATILHLAAGSAKGPLTKVEILSDFGFEKLGLEANRPDKDQKTALHYALDGPRVSTKLIQKLRTLSIDFKAKDKMGATPLHYSVRNRKASEEVIKELVSYKMIDVNAVDHKKKTALAYLVEKGTRVRINNLVPILLKEEGIRVKPRNGEESVLHLAINNSVLSEKTFQLLLSHEGCKDCVDKDKRNLLHCALLAYRDSASTKLSRSRLEKIIDKLLEDKDIDVTSVDKKRATALHYLARIPTQPAGLMKTMLSKITDVDASNETGETALHILVRYNEYADKANEKAVQLLIERAKAFDMADKGGETILQRAIRNWKTPPHVITTLIQKQSTIDALDKTGCNALHYAARLRGDLISRALLKEGANASILDSDGASALHYASASSRAVSARTVKFLIKSHGLGVDAADKAGKAPVHYAARSGTLDGLQALEKQGAKFDIKDKDGNTVLHHAVRNVRRAPEILLYLLERKSVDINTRNRLGETPFLCAVRRGSVEAVKTLVKKKAKTSTKTKKGETALHYVFRRSDTSKELVELVLEQDINLVMEDETGETALQIALKAREASFDSMMAFLEKLGSDENTKKKIAATIDTKGTDGMTALQFAAKHRKADVVKILLKYGADVTLTDKSGMTAACLAAARGHEAVVKSLLEGDRKKTQWKEKDGFSPLHIAARDGNVDLVNAIVGLIAIDLKDSQQRTPLRRAVGRGHEAVVKTLLRKGADCNAKDNEGKTPLHRAAEQGYPGIARLLLAHGAAIGQKDNEGKTPLQRAVQRSHETVISTLLEHDADAEELATFKDEQEKKGSKLSNAGARDVYTRHLLQRDAKV</sequence>
<organism evidence="7 8">
    <name type="scientific">Rhinocladiella mackenziei CBS 650.93</name>
    <dbReference type="NCBI Taxonomy" id="1442369"/>
    <lineage>
        <taxon>Eukaryota</taxon>
        <taxon>Fungi</taxon>
        <taxon>Dikarya</taxon>
        <taxon>Ascomycota</taxon>
        <taxon>Pezizomycotina</taxon>
        <taxon>Eurotiomycetes</taxon>
        <taxon>Chaetothyriomycetidae</taxon>
        <taxon>Chaetothyriales</taxon>
        <taxon>Herpotrichiellaceae</taxon>
        <taxon>Rhinocladiella</taxon>
    </lineage>
</organism>
<dbReference type="HOGENOM" id="CLU_238673_0_0_1"/>
<feature type="repeat" description="ANK" evidence="3">
    <location>
        <begin position="1647"/>
        <end position="1679"/>
    </location>
</feature>
<dbReference type="SMART" id="SM00248">
    <property type="entry name" value="ANK"/>
    <property type="match status" value="21"/>
</dbReference>
<dbReference type="GeneID" id="25292124"/>
<feature type="repeat" description="ANK" evidence="3">
    <location>
        <begin position="1713"/>
        <end position="1745"/>
    </location>
</feature>
<feature type="repeat" description="ANK" evidence="3">
    <location>
        <begin position="1434"/>
        <end position="1466"/>
    </location>
</feature>
<dbReference type="PANTHER" id="PTHR24198:SF165">
    <property type="entry name" value="ANKYRIN REPEAT-CONTAINING PROTEIN-RELATED"/>
    <property type="match status" value="1"/>
</dbReference>
<feature type="compositionally biased region" description="Basic and acidic residues" evidence="4">
    <location>
        <begin position="45"/>
        <end position="57"/>
    </location>
</feature>
<feature type="repeat" description="ANK" evidence="3">
    <location>
        <begin position="1365"/>
        <end position="1397"/>
    </location>
</feature>
<feature type="repeat" description="ANK" evidence="3">
    <location>
        <begin position="1295"/>
        <end position="1327"/>
    </location>
</feature>
<feature type="repeat" description="ANK" evidence="3">
    <location>
        <begin position="1680"/>
        <end position="1712"/>
    </location>
</feature>